<proteinExistence type="predicted"/>
<protein>
    <submittedName>
        <fullName evidence="1">Uncharacterized protein</fullName>
    </submittedName>
</protein>
<dbReference type="Proteomes" id="UP000001753">
    <property type="component" value="Chromosome"/>
</dbReference>
<name>C2Y465_BACMY</name>
<dbReference type="HOGENOM" id="CLU_3324242_0_0_9"/>
<evidence type="ECO:0000313" key="1">
    <source>
        <dbReference type="EMBL" id="EEL67293.1"/>
    </source>
</evidence>
<dbReference type="AlphaFoldDB" id="C2Y465"/>
<sequence length="38" mass="4684">MPVIALYVANEVRKLRTEEFKPFRFQQGRWKLILVRIH</sequence>
<organism evidence="1">
    <name type="scientific">Bacillus mycoides</name>
    <dbReference type="NCBI Taxonomy" id="1405"/>
    <lineage>
        <taxon>Bacteria</taxon>
        <taxon>Bacillati</taxon>
        <taxon>Bacillota</taxon>
        <taxon>Bacilli</taxon>
        <taxon>Bacillales</taxon>
        <taxon>Bacillaceae</taxon>
        <taxon>Bacillus</taxon>
        <taxon>Bacillus cereus group</taxon>
    </lineage>
</organism>
<comment type="caution">
    <text evidence="1">The sequence shown here is derived from an EMBL/GenBank/DDBJ whole genome shotgun (WGS) entry which is preliminary data.</text>
</comment>
<dbReference type="EMBL" id="ACMP01000221">
    <property type="protein sequence ID" value="EEL67293.1"/>
    <property type="molecule type" value="Genomic_DNA"/>
</dbReference>
<accession>C2Y465</accession>
<gene>
    <name evidence="1" type="ORF">bcere0026_57800</name>
</gene>
<reference evidence="1" key="1">
    <citation type="journal article" date="2012" name="Genome Res.">
        <title>Genomic characterization of the Bacillus cereus sensu lato species: Backdrop to the evolution of Bacillus anthracis.</title>
        <authorList>
            <person name="Zwick M.E."/>
            <person name="Joseph S.J."/>
            <person name="Didelot X."/>
            <person name="Chen P.E."/>
            <person name="Bishop-Lilly K.A."/>
            <person name="Stewart A.C."/>
            <person name="Willner K."/>
            <person name="Nolan N."/>
            <person name="Lentz S."/>
            <person name="Thomason M.K."/>
            <person name="Sozhamannan S."/>
            <person name="Mateczun A.J."/>
            <person name="Du L."/>
            <person name="Read T.D."/>
        </authorList>
    </citation>
    <scope>NUCLEOTIDE SEQUENCE [LARGE SCALE GENOMIC DNA]</scope>
    <source>
        <strain evidence="1">AH603</strain>
    </source>
</reference>